<dbReference type="FunFam" id="3.40.50.970:FF:000022">
    <property type="entry name" value="2-oxoglutarate ferredoxin oxidoreductase alpha subunit"/>
    <property type="match status" value="1"/>
</dbReference>
<dbReference type="AlphaFoldDB" id="A9A7S0"/>
<dbReference type="InterPro" id="IPR050722">
    <property type="entry name" value="Pyruvate:ferred/Flavod_OxRd"/>
</dbReference>
<dbReference type="NCBIfam" id="TIGR03710">
    <property type="entry name" value="OAFO_sf"/>
    <property type="match status" value="1"/>
</dbReference>
<evidence type="ECO:0000256" key="7">
    <source>
        <dbReference type="ARBA" id="ARBA00079587"/>
    </source>
</evidence>
<dbReference type="PANTHER" id="PTHR32154">
    <property type="entry name" value="PYRUVATE-FLAVODOXIN OXIDOREDUCTASE-RELATED"/>
    <property type="match status" value="1"/>
</dbReference>
<proteinExistence type="predicted"/>
<dbReference type="CDD" id="cd07034">
    <property type="entry name" value="TPP_PYR_PFOR_IOR-alpha_like"/>
    <property type="match status" value="1"/>
</dbReference>
<dbReference type="SUPFAM" id="SSF52518">
    <property type="entry name" value="Thiamin diphosphate-binding fold (THDP-binding)"/>
    <property type="match status" value="1"/>
</dbReference>
<dbReference type="PhylomeDB" id="A9A7S0"/>
<dbReference type="OrthoDB" id="31112at2157"/>
<dbReference type="eggNOG" id="arCOG01606">
    <property type="taxonomic scope" value="Archaea"/>
</dbReference>
<dbReference type="EMBL" id="CP000867">
    <property type="protein sequence ID" value="ABX01462.1"/>
    <property type="molecule type" value="Genomic_DNA"/>
</dbReference>
<accession>A9A7S0</accession>
<evidence type="ECO:0000313" key="10">
    <source>
        <dbReference type="EMBL" id="ABX01462.1"/>
    </source>
</evidence>
<dbReference type="Gene3D" id="3.40.50.920">
    <property type="match status" value="1"/>
</dbReference>
<dbReference type="SUPFAM" id="SSF53323">
    <property type="entry name" value="Pyruvate-ferredoxin oxidoreductase, PFOR, domain III"/>
    <property type="match status" value="1"/>
</dbReference>
<evidence type="ECO:0000259" key="9">
    <source>
        <dbReference type="Pfam" id="PF01855"/>
    </source>
</evidence>
<comment type="subunit">
    <text evidence="3">Heterotetramer of the KorA, KorB, KorC and KorD subunits.</text>
</comment>
<feature type="domain" description="Pyruvate/ketoisovalerate oxidoreductase catalytic" evidence="8">
    <location>
        <begin position="15"/>
        <end position="175"/>
    </location>
</feature>
<organism evidence="10">
    <name type="scientific">Methanococcus maripaludis (strain C6 / ATCC BAA-1332)</name>
    <dbReference type="NCBI Taxonomy" id="444158"/>
    <lineage>
        <taxon>Archaea</taxon>
        <taxon>Methanobacteriati</taxon>
        <taxon>Methanobacteriota</taxon>
        <taxon>Methanomada group</taxon>
        <taxon>Methanococci</taxon>
        <taxon>Methanococcales</taxon>
        <taxon>Methanococcaceae</taxon>
        <taxon>Methanococcus</taxon>
    </lineage>
</organism>
<name>A9A7S0_METM6</name>
<gene>
    <name evidence="10" type="ordered locus">MmarC6_0645</name>
</gene>
<evidence type="ECO:0000256" key="4">
    <source>
        <dbReference type="ARBA" id="ARBA00066947"/>
    </source>
</evidence>
<evidence type="ECO:0000256" key="3">
    <source>
        <dbReference type="ARBA" id="ARBA00064882"/>
    </source>
</evidence>
<dbReference type="Pfam" id="PF01855">
    <property type="entry name" value="POR_N"/>
    <property type="match status" value="1"/>
</dbReference>
<dbReference type="HOGENOM" id="CLU_017038_1_0_2"/>
<dbReference type="KEGG" id="mmx:MmarC6_0645"/>
<dbReference type="GO" id="GO:0047553">
    <property type="term" value="F:2-oxoglutarate synthase activity"/>
    <property type="evidence" value="ECO:0007669"/>
    <property type="project" value="UniProtKB-EC"/>
</dbReference>
<dbReference type="GO" id="GO:0006082">
    <property type="term" value="P:organic acid metabolic process"/>
    <property type="evidence" value="ECO:0007669"/>
    <property type="project" value="UniProtKB-ARBA"/>
</dbReference>
<feature type="domain" description="Pyruvate flavodoxin/ferredoxin oxidoreductase pyrimidine binding" evidence="9">
    <location>
        <begin position="213"/>
        <end position="442"/>
    </location>
</feature>
<dbReference type="GO" id="GO:0006979">
    <property type="term" value="P:response to oxidative stress"/>
    <property type="evidence" value="ECO:0007669"/>
    <property type="project" value="TreeGrafter"/>
</dbReference>
<dbReference type="EC" id="1.2.7.3" evidence="4"/>
<dbReference type="InterPro" id="IPR002869">
    <property type="entry name" value="Pyrv_flavodox_OxRed_cen"/>
</dbReference>
<evidence type="ECO:0000256" key="5">
    <source>
        <dbReference type="ARBA" id="ARBA00071398"/>
    </source>
</evidence>
<sequence length="584" mass="65176">MNFEKEVSIVLGGAAGQGIQTIEESLTKILKLSGYNVFATKEYMSRVRGGINTTEIIISSEKRRSFLKRIDLLVTFKKGVLNHLKDRISDKTVIFGEKKNIDEEFKNNKNIIDIPIQEISEKIGNVLFSNTVGSGIILGIFDCDLELFNNYLENKFSKKGEEIVNKNLEAAKEGYLLGKKILKDLDLKINLEKNGKLKDEIVLSGTEAVALGSAKAGCNFVSFYPMTPSTGVSTFLASHSKDLGIIVEQVEDEISAINMAIGAGYAGARGLVTTSGGGFSLMCEAVSLSGMTETPVVIYLAQRPGPSTGLPTRTAQGDLELALYSGHGEFPKIIYSPGKIEDCHNISQIAFNTADKYQVPVFILSDEYLADTFYNLSDTELKDVKKENYIVKTDFNYKRYKLTENPISERGIPGFGEGIVMICGNEHDEFGDITEDIDLINKMTEKRNKKLDLIKKEVIEPEFIGNEGFKNLIVSWGTTYYPIKDALEKLNLTDTAFLHFSQVYPISDSAEKYLKKAEKVINIELNYSGQLGRLLKREFGTEMHGSILKYDGRVFSVEELIEKIEKVLMGRSSWKKIIFKELKK</sequence>
<dbReference type="Gene3D" id="3.40.50.970">
    <property type="match status" value="1"/>
</dbReference>
<keyword evidence="1" id="KW-0560">Oxidoreductase</keyword>
<evidence type="ECO:0000256" key="2">
    <source>
        <dbReference type="ARBA" id="ARBA00052359"/>
    </source>
</evidence>
<evidence type="ECO:0000256" key="1">
    <source>
        <dbReference type="ARBA" id="ARBA00023002"/>
    </source>
</evidence>
<reference evidence="10" key="1">
    <citation type="submission" date="2007-10" db="EMBL/GenBank/DDBJ databases">
        <title>Complete sequence of Methanococcus maripaludis C6.</title>
        <authorList>
            <consortium name="US DOE Joint Genome Institute"/>
            <person name="Copeland A."/>
            <person name="Lucas S."/>
            <person name="Lapidus A."/>
            <person name="Barry K."/>
            <person name="Glavina del Rio T."/>
            <person name="Dalin E."/>
            <person name="Tice H."/>
            <person name="Pitluck S."/>
            <person name="Clum A."/>
            <person name="Schmutz J."/>
            <person name="Larimer F."/>
            <person name="Land M."/>
            <person name="Hauser L."/>
            <person name="Kyrpides N."/>
            <person name="Mikhailova N."/>
            <person name="Sieprawska-Lupa M."/>
            <person name="Whitman W.B."/>
            <person name="Richardson P."/>
        </authorList>
    </citation>
    <scope>NUCLEOTIDE SEQUENCE [LARGE SCALE GENOMIC DNA]</scope>
    <source>
        <strain evidence="10">C6</strain>
    </source>
</reference>
<dbReference type="Pfam" id="PF01558">
    <property type="entry name" value="POR"/>
    <property type="match status" value="1"/>
</dbReference>
<dbReference type="InterPro" id="IPR009014">
    <property type="entry name" value="Transketo_C/PFOR_II"/>
</dbReference>
<dbReference type="STRING" id="444158.MmarC6_0645"/>
<evidence type="ECO:0000256" key="6">
    <source>
        <dbReference type="ARBA" id="ARBA00076968"/>
    </source>
</evidence>
<dbReference type="InterPro" id="IPR019752">
    <property type="entry name" value="Pyrv/ketoisovalerate_OxRed_cat"/>
</dbReference>
<dbReference type="Gene3D" id="3.40.920.10">
    <property type="entry name" value="Pyruvate-ferredoxin oxidoreductase, PFOR, domain III"/>
    <property type="match status" value="1"/>
</dbReference>
<keyword evidence="10" id="KW-0670">Pyruvate</keyword>
<protein>
    <recommendedName>
        <fullName evidence="5">2-oxoglutarate synthase subunit KorA</fullName>
        <ecNumber evidence="4">1.2.7.3</ecNumber>
    </recommendedName>
    <alternativeName>
        <fullName evidence="7">2-ketoglutarate oxidoreductase alpha chain</fullName>
    </alternativeName>
    <alternativeName>
        <fullName evidence="6">2-oxoglutarate-ferredoxin oxidoreductase subunit alpha</fullName>
    </alternativeName>
</protein>
<dbReference type="SUPFAM" id="SSF52922">
    <property type="entry name" value="TK C-terminal domain-like"/>
    <property type="match status" value="1"/>
</dbReference>
<dbReference type="GO" id="GO:0044272">
    <property type="term" value="P:sulfur compound biosynthetic process"/>
    <property type="evidence" value="ECO:0007669"/>
    <property type="project" value="UniProtKB-ARBA"/>
</dbReference>
<evidence type="ECO:0000259" key="8">
    <source>
        <dbReference type="Pfam" id="PF01558"/>
    </source>
</evidence>
<comment type="catalytic activity">
    <reaction evidence="2">
        <text>2 oxidized [2Fe-2S]-[ferredoxin] + 2-oxoglutarate + CoA = succinyl-CoA + 2 reduced [2Fe-2S]-[ferredoxin] + CO2 + H(+)</text>
        <dbReference type="Rhea" id="RHEA:17297"/>
        <dbReference type="Rhea" id="RHEA-COMP:10000"/>
        <dbReference type="Rhea" id="RHEA-COMP:10001"/>
        <dbReference type="ChEBI" id="CHEBI:15378"/>
        <dbReference type="ChEBI" id="CHEBI:16526"/>
        <dbReference type="ChEBI" id="CHEBI:16810"/>
        <dbReference type="ChEBI" id="CHEBI:33737"/>
        <dbReference type="ChEBI" id="CHEBI:33738"/>
        <dbReference type="ChEBI" id="CHEBI:57287"/>
        <dbReference type="ChEBI" id="CHEBI:57292"/>
        <dbReference type="EC" id="1.2.7.3"/>
    </reaction>
</comment>
<dbReference type="InterPro" id="IPR022367">
    <property type="entry name" value="2-oxoacid/accept_OxRdtase_asu"/>
</dbReference>
<dbReference type="PANTHER" id="PTHR32154:SF20">
    <property type="entry name" value="2-OXOGLUTARATE OXIDOREDUCTASE SUBUNIT KORA"/>
    <property type="match status" value="1"/>
</dbReference>
<dbReference type="InterPro" id="IPR002880">
    <property type="entry name" value="Pyrv_Fd/Flavodoxin_OxRdtase_N"/>
</dbReference>
<dbReference type="InterPro" id="IPR029061">
    <property type="entry name" value="THDP-binding"/>
</dbReference>